<evidence type="ECO:0000313" key="3">
    <source>
        <dbReference type="Proteomes" id="UP000337909"/>
    </source>
</evidence>
<evidence type="ECO:0000259" key="1">
    <source>
        <dbReference type="Pfam" id="PF07022"/>
    </source>
</evidence>
<proteinExistence type="predicted"/>
<dbReference type="Pfam" id="PF07022">
    <property type="entry name" value="Phage_CI_repr"/>
    <property type="match status" value="1"/>
</dbReference>
<sequence length="172" mass="19379">MVYYIPKQVLITHKLGTQNEYVKRQRLKLRSKKSQAVLTRLKQITGTSTDAALSSALQISPQTLSSWKGRDSTPYAICIDIAQARGISLDWLLLGEGPILRNVETNATDTTQEGTPREHTILALWRLLNEDDRTAIQSALEEKRRLRDLELKLAEVTSTLSTLQYAIDSQKS</sequence>
<dbReference type="AlphaFoldDB" id="A0A5E7ETP7"/>
<name>A0A5E7ETP7_PSEFL</name>
<dbReference type="InterPro" id="IPR010744">
    <property type="entry name" value="Phage_CI_N"/>
</dbReference>
<dbReference type="EMBL" id="CABVHQ010000069">
    <property type="protein sequence ID" value="VVO30278.1"/>
    <property type="molecule type" value="Genomic_DNA"/>
</dbReference>
<evidence type="ECO:0000313" key="2">
    <source>
        <dbReference type="EMBL" id="VVO30278.1"/>
    </source>
</evidence>
<dbReference type="Gene3D" id="1.10.260.40">
    <property type="entry name" value="lambda repressor-like DNA-binding domains"/>
    <property type="match status" value="1"/>
</dbReference>
<protein>
    <recommendedName>
        <fullName evidence="1">Bacteriophage CI repressor N-terminal domain-containing protein</fullName>
    </recommendedName>
</protein>
<gene>
    <name evidence="2" type="ORF">PS691_04883</name>
</gene>
<dbReference type="InterPro" id="IPR010982">
    <property type="entry name" value="Lambda_DNA-bd_dom_sf"/>
</dbReference>
<feature type="domain" description="Bacteriophage CI repressor N-terminal" evidence="1">
    <location>
        <begin position="36"/>
        <end position="98"/>
    </location>
</feature>
<dbReference type="OrthoDB" id="7012374at2"/>
<dbReference type="GO" id="GO:0003677">
    <property type="term" value="F:DNA binding"/>
    <property type="evidence" value="ECO:0007669"/>
    <property type="project" value="InterPro"/>
</dbReference>
<dbReference type="GO" id="GO:0045892">
    <property type="term" value="P:negative regulation of DNA-templated transcription"/>
    <property type="evidence" value="ECO:0007669"/>
    <property type="project" value="InterPro"/>
</dbReference>
<reference evidence="2 3" key="1">
    <citation type="submission" date="2019-09" db="EMBL/GenBank/DDBJ databases">
        <authorList>
            <person name="Chandra G."/>
            <person name="Truman W A."/>
        </authorList>
    </citation>
    <scope>NUCLEOTIDE SEQUENCE [LARGE SCALE GENOMIC DNA]</scope>
    <source>
        <strain evidence="2">PS691</strain>
    </source>
</reference>
<organism evidence="2 3">
    <name type="scientific">Pseudomonas fluorescens</name>
    <dbReference type="NCBI Taxonomy" id="294"/>
    <lineage>
        <taxon>Bacteria</taxon>
        <taxon>Pseudomonadati</taxon>
        <taxon>Pseudomonadota</taxon>
        <taxon>Gammaproteobacteria</taxon>
        <taxon>Pseudomonadales</taxon>
        <taxon>Pseudomonadaceae</taxon>
        <taxon>Pseudomonas</taxon>
    </lineage>
</organism>
<accession>A0A5E7ETP7</accession>
<dbReference type="Proteomes" id="UP000337909">
    <property type="component" value="Unassembled WGS sequence"/>
</dbReference>